<comment type="caution">
    <text evidence="1">The sequence shown here is derived from an EMBL/GenBank/DDBJ whole genome shotgun (WGS) entry which is preliminary data.</text>
</comment>
<evidence type="ECO:0000313" key="1">
    <source>
        <dbReference type="EMBL" id="MFC4016173.1"/>
    </source>
</evidence>
<proteinExistence type="predicted"/>
<sequence length="116" mass="11870">MAIVVAGAAIGVVPGAAYADHYVTYKNSSARSGTLYLHASMGPRSGGRTSISGGVFRVYANTYNGAEGGLYASSNSVSGTVVLSHPRYGYGRSGCKWVLPGSSGSKTLKCQSRIAS</sequence>
<evidence type="ECO:0000313" key="2">
    <source>
        <dbReference type="Proteomes" id="UP001595851"/>
    </source>
</evidence>
<dbReference type="RefSeq" id="WP_379535966.1">
    <property type="nucleotide sequence ID" value="NZ_JBHSBI010000059.1"/>
</dbReference>
<reference evidence="2" key="1">
    <citation type="journal article" date="2019" name="Int. J. Syst. Evol. Microbiol.">
        <title>The Global Catalogue of Microorganisms (GCM) 10K type strain sequencing project: providing services to taxonomists for standard genome sequencing and annotation.</title>
        <authorList>
            <consortium name="The Broad Institute Genomics Platform"/>
            <consortium name="The Broad Institute Genome Sequencing Center for Infectious Disease"/>
            <person name="Wu L."/>
            <person name="Ma J."/>
        </authorList>
    </citation>
    <scope>NUCLEOTIDE SEQUENCE [LARGE SCALE GENOMIC DNA]</scope>
    <source>
        <strain evidence="2">TBRC 1276</strain>
    </source>
</reference>
<name>A0ABV8GQA1_9ACTN</name>
<protein>
    <submittedName>
        <fullName evidence="1">Uncharacterized protein</fullName>
    </submittedName>
</protein>
<keyword evidence="2" id="KW-1185">Reference proteome</keyword>
<organism evidence="1 2">
    <name type="scientific">Nonomuraea purpurea</name>
    <dbReference type="NCBI Taxonomy" id="1849276"/>
    <lineage>
        <taxon>Bacteria</taxon>
        <taxon>Bacillati</taxon>
        <taxon>Actinomycetota</taxon>
        <taxon>Actinomycetes</taxon>
        <taxon>Streptosporangiales</taxon>
        <taxon>Streptosporangiaceae</taxon>
        <taxon>Nonomuraea</taxon>
    </lineage>
</organism>
<accession>A0ABV8GQA1</accession>
<dbReference type="EMBL" id="JBHSBI010000059">
    <property type="protein sequence ID" value="MFC4016173.1"/>
    <property type="molecule type" value="Genomic_DNA"/>
</dbReference>
<gene>
    <name evidence="1" type="ORF">ACFOY2_53810</name>
</gene>
<dbReference type="Proteomes" id="UP001595851">
    <property type="component" value="Unassembled WGS sequence"/>
</dbReference>